<proteinExistence type="predicted"/>
<keyword evidence="1" id="KW-0732">Signal</keyword>
<accession>A0A6B0UC59</accession>
<dbReference type="EMBL" id="GIFC01004377">
    <property type="protein sequence ID" value="MXU86460.1"/>
    <property type="molecule type" value="Transcribed_RNA"/>
</dbReference>
<dbReference type="AlphaFoldDB" id="A0A6B0UC59"/>
<reference evidence="2" key="1">
    <citation type="submission" date="2019-12" db="EMBL/GenBank/DDBJ databases">
        <title>An insight into the sialome of adult female Ixodes ricinus ticks feeding for 6 days.</title>
        <authorList>
            <person name="Perner J."/>
            <person name="Ribeiro J.M.C."/>
        </authorList>
    </citation>
    <scope>NUCLEOTIDE SEQUENCE</scope>
    <source>
        <strain evidence="2">Semi-engorged</strain>
        <tissue evidence="2">Salivary glands</tissue>
    </source>
</reference>
<feature type="signal peptide" evidence="1">
    <location>
        <begin position="1"/>
        <end position="24"/>
    </location>
</feature>
<protein>
    <submittedName>
        <fullName evidence="2">Putative secreted protein</fullName>
    </submittedName>
</protein>
<feature type="chain" id="PRO_5025495261" evidence="1">
    <location>
        <begin position="25"/>
        <end position="91"/>
    </location>
</feature>
<evidence type="ECO:0000313" key="2">
    <source>
        <dbReference type="EMBL" id="MXU86460.1"/>
    </source>
</evidence>
<organism evidence="2">
    <name type="scientific">Ixodes ricinus</name>
    <name type="common">Common tick</name>
    <name type="synonym">Acarus ricinus</name>
    <dbReference type="NCBI Taxonomy" id="34613"/>
    <lineage>
        <taxon>Eukaryota</taxon>
        <taxon>Metazoa</taxon>
        <taxon>Ecdysozoa</taxon>
        <taxon>Arthropoda</taxon>
        <taxon>Chelicerata</taxon>
        <taxon>Arachnida</taxon>
        <taxon>Acari</taxon>
        <taxon>Parasitiformes</taxon>
        <taxon>Ixodida</taxon>
        <taxon>Ixodoidea</taxon>
        <taxon>Ixodidae</taxon>
        <taxon>Ixodinae</taxon>
        <taxon>Ixodes</taxon>
    </lineage>
</organism>
<evidence type="ECO:0000256" key="1">
    <source>
        <dbReference type="SAM" id="SignalP"/>
    </source>
</evidence>
<name>A0A6B0UC59_IXORI</name>
<sequence length="91" mass="10521">MVPLILHGLLVISVFMLNSTLRESSPVLIFVHRAVCHLFLVYRHYTTSLCHVKLTLPHPCLHIAVTWNNFWSPNCVTVYMHIYFLVSRSTA</sequence>